<dbReference type="SUPFAM" id="SSF47090">
    <property type="entry name" value="PGBD-like"/>
    <property type="match status" value="1"/>
</dbReference>
<dbReference type="InterPro" id="IPR036365">
    <property type="entry name" value="PGBD-like_sf"/>
</dbReference>
<comment type="caution">
    <text evidence="3">The sequence shown here is derived from an EMBL/GenBank/DDBJ whole genome shotgun (WGS) entry which is preliminary data.</text>
</comment>
<dbReference type="SUPFAM" id="SSF53955">
    <property type="entry name" value="Lysozyme-like"/>
    <property type="match status" value="1"/>
</dbReference>
<accession>A0ABW0T7A9</accession>
<dbReference type="InterPro" id="IPR024408">
    <property type="entry name" value="Muramidase"/>
</dbReference>
<organism evidence="3 4">
    <name type="scientific">Nitratireductor kimnyeongensis</name>
    <dbReference type="NCBI Taxonomy" id="430679"/>
    <lineage>
        <taxon>Bacteria</taxon>
        <taxon>Pseudomonadati</taxon>
        <taxon>Pseudomonadota</taxon>
        <taxon>Alphaproteobacteria</taxon>
        <taxon>Hyphomicrobiales</taxon>
        <taxon>Phyllobacteriaceae</taxon>
        <taxon>Nitratireductor</taxon>
    </lineage>
</organism>
<evidence type="ECO:0000313" key="3">
    <source>
        <dbReference type="EMBL" id="MFC5585242.1"/>
    </source>
</evidence>
<reference evidence="4" key="1">
    <citation type="journal article" date="2019" name="Int. J. Syst. Evol. Microbiol.">
        <title>The Global Catalogue of Microorganisms (GCM) 10K type strain sequencing project: providing services to taxonomists for standard genome sequencing and annotation.</title>
        <authorList>
            <consortium name="The Broad Institute Genomics Platform"/>
            <consortium name="The Broad Institute Genome Sequencing Center for Infectious Disease"/>
            <person name="Wu L."/>
            <person name="Ma J."/>
        </authorList>
    </citation>
    <scope>NUCLEOTIDE SEQUENCE [LARGE SCALE GENOMIC DNA]</scope>
    <source>
        <strain evidence="4">JCM 3366</strain>
    </source>
</reference>
<dbReference type="InterPro" id="IPR036366">
    <property type="entry name" value="PGBDSf"/>
</dbReference>
<dbReference type="InterPro" id="IPR002477">
    <property type="entry name" value="Peptidoglycan-bd-like"/>
</dbReference>
<feature type="domain" description="N-acetylmuramidase" evidence="2">
    <location>
        <begin position="20"/>
        <end position="192"/>
    </location>
</feature>
<name>A0ABW0T7A9_9HYPH</name>
<dbReference type="EMBL" id="JBHSNB010000002">
    <property type="protein sequence ID" value="MFC5585242.1"/>
    <property type="molecule type" value="Genomic_DNA"/>
</dbReference>
<sequence length="293" mass="32171">MFSKAAIREISRAASKAGVDPALILAVAQVESGGRSHVMLRGREEPIIRFEGHYFDRRLADAKRWEARAAGLSSPEVGKIANPRGQVERWLMFEQAARIDRKAACESVSWGVGQVMGAHWSWLGFADVEALVAEARCGIAGQVGLMLRYIGKAGLKDALMSRDWVRFARGYNGPGYRRNQYDRKLARAYRAYSAGGGPPVTEAVLRIGTRGAAVESLQVLLCALGQRVAVDGVFGPQTDLAVQRIQKEAGLISDGVVGPVTREALTRRLPYRALGLRLWAYFLRLRGFLEAVF</sequence>
<evidence type="ECO:0000313" key="4">
    <source>
        <dbReference type="Proteomes" id="UP001596107"/>
    </source>
</evidence>
<dbReference type="Proteomes" id="UP001596107">
    <property type="component" value="Unassembled WGS sequence"/>
</dbReference>
<dbReference type="InterPro" id="IPR023346">
    <property type="entry name" value="Lysozyme-like_dom_sf"/>
</dbReference>
<dbReference type="Pfam" id="PF01471">
    <property type="entry name" value="PG_binding_1"/>
    <property type="match status" value="1"/>
</dbReference>
<protein>
    <submittedName>
        <fullName evidence="3">N-acetylmuramidase domain-containing protein</fullName>
    </submittedName>
</protein>
<evidence type="ECO:0000259" key="2">
    <source>
        <dbReference type="Pfam" id="PF11860"/>
    </source>
</evidence>
<dbReference type="RefSeq" id="WP_223021423.1">
    <property type="nucleotide sequence ID" value="NZ_JBHSNB010000002.1"/>
</dbReference>
<dbReference type="Pfam" id="PF11860">
    <property type="entry name" value="Muramidase"/>
    <property type="match status" value="1"/>
</dbReference>
<evidence type="ECO:0000259" key="1">
    <source>
        <dbReference type="Pfam" id="PF01471"/>
    </source>
</evidence>
<proteinExistence type="predicted"/>
<keyword evidence="4" id="KW-1185">Reference proteome</keyword>
<feature type="domain" description="Peptidoglycan binding-like" evidence="1">
    <location>
        <begin position="210"/>
        <end position="265"/>
    </location>
</feature>
<gene>
    <name evidence="3" type="ORF">ACFPOD_08970</name>
</gene>
<dbReference type="Gene3D" id="1.10.101.10">
    <property type="entry name" value="PGBD-like superfamily/PGBD"/>
    <property type="match status" value="1"/>
</dbReference>